<proteinExistence type="predicted"/>
<dbReference type="NCBIfam" id="TIGR02937">
    <property type="entry name" value="sigma70-ECF"/>
    <property type="match status" value="1"/>
</dbReference>
<dbReference type="RefSeq" id="WP_147640582.1">
    <property type="nucleotide sequence ID" value="NZ_CABIVY010000001.1"/>
</dbReference>
<gene>
    <name evidence="4" type="ORF">PYH69_01285</name>
</gene>
<dbReference type="SUPFAM" id="SSF46894">
    <property type="entry name" value="C-terminal effector domain of the bipartite response regulators"/>
    <property type="match status" value="1"/>
</dbReference>
<dbReference type="EMBL" id="CP118848">
    <property type="protein sequence ID" value="WHI60287.1"/>
    <property type="molecule type" value="Genomic_DNA"/>
</dbReference>
<dbReference type="SUPFAM" id="SSF88946">
    <property type="entry name" value="Sigma2 domain of RNA polymerase sigma factors"/>
    <property type="match status" value="1"/>
</dbReference>
<name>A0A2H4UFY4_MAMLE</name>
<reference evidence="3" key="1">
    <citation type="submission" date="2017-11" db="EMBL/GenBank/DDBJ databases">
        <title>Characterization of MphC-encoding regions from staphylococci of animal origin.</title>
        <authorList>
            <person name="Papagiannitsis C.C."/>
            <person name="Petinaki E."/>
        </authorList>
    </citation>
    <scope>NUCLEOTIDE SEQUENCE</scope>
    <source>
        <strain evidence="3">Sle-091lar</strain>
    </source>
</reference>
<dbReference type="Gene3D" id="1.10.1740.10">
    <property type="match status" value="1"/>
</dbReference>
<dbReference type="InterPro" id="IPR013325">
    <property type="entry name" value="RNA_pol_sigma_r2"/>
</dbReference>
<accession>A0A2H4UFY4</accession>
<keyword evidence="1" id="KW-0805">Transcription regulation</keyword>
<evidence type="ECO:0000313" key="4">
    <source>
        <dbReference type="EMBL" id="WHI60287.1"/>
    </source>
</evidence>
<dbReference type="AlphaFoldDB" id="A0A2H4UFY4"/>
<organism evidence="3">
    <name type="scientific">Mammaliicoccus lentus</name>
    <name type="common">Staphylococcus lentus</name>
    <dbReference type="NCBI Taxonomy" id="42858"/>
    <lineage>
        <taxon>Bacteria</taxon>
        <taxon>Bacillati</taxon>
        <taxon>Bacillota</taxon>
        <taxon>Bacilli</taxon>
        <taxon>Bacillales</taxon>
        <taxon>Staphylococcaceae</taxon>
        <taxon>Mammaliicoccus</taxon>
    </lineage>
</organism>
<evidence type="ECO:0000256" key="2">
    <source>
        <dbReference type="ARBA" id="ARBA00023163"/>
    </source>
</evidence>
<reference evidence="4" key="2">
    <citation type="journal article" date="2023" name="Antibiotics">
        <title>Prevalence and Molecular Characterization of Methicillin-Resistant Staphylococci (MRS) and Mammaliicocci (MRM) in Dromedary Camels from Algeria: First Detection of SCCmec-mecC Hybrid in Methicillin-Resistant Mammaliicoccus lentus.</title>
        <authorList>
            <person name="Belhout C."/>
            <person name="Boyen F."/>
            <person name="Vereecke N."/>
            <person name="Theuns S."/>
            <person name="Taibi N."/>
            <person name="Stegger M."/>
            <person name="de la Fe-Rodriguez P.Y."/>
            <person name="Bouayad L."/>
            <person name="Elgroud R."/>
            <person name="Butaye P."/>
        </authorList>
    </citation>
    <scope>NUCLEOTIDE SEQUENCE</scope>
    <source>
        <strain evidence="4">7048</strain>
    </source>
</reference>
<dbReference type="InterPro" id="IPR016032">
    <property type="entry name" value="Sig_transdc_resp-reg_C-effctor"/>
</dbReference>
<evidence type="ECO:0000313" key="3">
    <source>
        <dbReference type="EMBL" id="ATZ72150.1"/>
    </source>
</evidence>
<protein>
    <submittedName>
        <fullName evidence="3 4">RNA polymerase sigma factor</fullName>
    </submittedName>
</protein>
<dbReference type="GO" id="GO:0006352">
    <property type="term" value="P:DNA-templated transcription initiation"/>
    <property type="evidence" value="ECO:0007669"/>
    <property type="project" value="InterPro"/>
</dbReference>
<dbReference type="EMBL" id="MG557993">
    <property type="protein sequence ID" value="ATZ72150.1"/>
    <property type="molecule type" value="Genomic_DNA"/>
</dbReference>
<keyword evidence="2" id="KW-0804">Transcription</keyword>
<evidence type="ECO:0000256" key="1">
    <source>
        <dbReference type="ARBA" id="ARBA00023015"/>
    </source>
</evidence>
<dbReference type="GO" id="GO:0003677">
    <property type="term" value="F:DNA binding"/>
    <property type="evidence" value="ECO:0007669"/>
    <property type="project" value="InterPro"/>
</dbReference>
<dbReference type="GO" id="GO:0003700">
    <property type="term" value="F:DNA-binding transcription factor activity"/>
    <property type="evidence" value="ECO:0007669"/>
    <property type="project" value="InterPro"/>
</dbReference>
<dbReference type="InterPro" id="IPR014284">
    <property type="entry name" value="RNA_pol_sigma-70_dom"/>
</dbReference>
<dbReference type="Proteomes" id="UP001223261">
    <property type="component" value="Chromosome"/>
</dbReference>
<sequence>MHDTIKENQTLNWIQTIQRGQVDCFNQLLEVYDQDIMKRIKMLNISKEDCEDIAQIVRYKLYKQVLTYDIEQPQPFSHCVNDIIKNAKIDFIRKATSEKEQFHTKMLTIDRSNKYEVDYLIDKVVDNKHHSFEDMIIFNHFCSSFIKEIGLNAFESRIVNCTMQGKSKKEISKELNVPIKHIYNAQYRLKNRLNKQEIVSVLFDN</sequence>